<dbReference type="Pfam" id="PF13432">
    <property type="entry name" value="TPR_16"/>
    <property type="match status" value="1"/>
</dbReference>
<evidence type="ECO:0000256" key="8">
    <source>
        <dbReference type="PROSITE-ProRule" id="PRU00339"/>
    </source>
</evidence>
<feature type="repeat" description="TPR" evidence="8">
    <location>
        <begin position="323"/>
        <end position="356"/>
    </location>
</feature>
<feature type="compositionally biased region" description="Basic residues" evidence="9">
    <location>
        <begin position="162"/>
        <end position="176"/>
    </location>
</feature>
<dbReference type="InterPro" id="IPR011990">
    <property type="entry name" value="TPR-like_helical_dom_sf"/>
</dbReference>
<protein>
    <recommendedName>
        <fullName evidence="3">protein O-GlcNAc transferase</fullName>
        <ecNumber evidence="3">2.4.1.255</ecNumber>
    </recommendedName>
</protein>
<evidence type="ECO:0000256" key="2">
    <source>
        <dbReference type="ARBA" id="ARBA00005386"/>
    </source>
</evidence>
<evidence type="ECO:0000259" key="10">
    <source>
        <dbReference type="Pfam" id="PF13844"/>
    </source>
</evidence>
<evidence type="ECO:0000256" key="1">
    <source>
        <dbReference type="ARBA" id="ARBA00004922"/>
    </source>
</evidence>
<keyword evidence="5" id="KW-0808">Transferase</keyword>
<dbReference type="Gene3D" id="3.40.50.2000">
    <property type="entry name" value="Glycogen Phosphorylase B"/>
    <property type="match status" value="1"/>
</dbReference>
<dbReference type="PROSITE" id="PS50293">
    <property type="entry name" value="TPR_REGION"/>
    <property type="match status" value="1"/>
</dbReference>
<organism evidence="11 12">
    <name type="scientific">Thiorhodococcus mannitoliphagus</name>
    <dbReference type="NCBI Taxonomy" id="329406"/>
    <lineage>
        <taxon>Bacteria</taxon>
        <taxon>Pseudomonadati</taxon>
        <taxon>Pseudomonadota</taxon>
        <taxon>Gammaproteobacteria</taxon>
        <taxon>Chromatiales</taxon>
        <taxon>Chromatiaceae</taxon>
        <taxon>Thiorhodococcus</taxon>
    </lineage>
</organism>
<dbReference type="Pfam" id="PF13844">
    <property type="entry name" value="Glyco_transf_41"/>
    <property type="match status" value="2"/>
</dbReference>
<evidence type="ECO:0000256" key="5">
    <source>
        <dbReference type="ARBA" id="ARBA00022679"/>
    </source>
</evidence>
<dbReference type="Gene3D" id="1.25.40.10">
    <property type="entry name" value="Tetratricopeptide repeat domain"/>
    <property type="match status" value="3"/>
</dbReference>
<evidence type="ECO:0000313" key="12">
    <source>
        <dbReference type="Proteomes" id="UP000471640"/>
    </source>
</evidence>
<name>A0A6P1E149_9GAMM</name>
<dbReference type="InterPro" id="IPR019734">
    <property type="entry name" value="TPR_rpt"/>
</dbReference>
<feature type="region of interest" description="Disordered" evidence="9">
    <location>
        <begin position="146"/>
        <end position="183"/>
    </location>
</feature>
<dbReference type="Pfam" id="PF13414">
    <property type="entry name" value="TPR_11"/>
    <property type="match status" value="1"/>
</dbReference>
<gene>
    <name evidence="11" type="ORF">G3480_15575</name>
</gene>
<dbReference type="GO" id="GO:0097363">
    <property type="term" value="F:protein O-acetylglucosaminyltransferase activity"/>
    <property type="evidence" value="ECO:0007669"/>
    <property type="project" value="UniProtKB-EC"/>
</dbReference>
<reference evidence="11 12" key="2">
    <citation type="submission" date="2020-02" db="EMBL/GenBank/DDBJ databases">
        <title>Genome sequences of Thiorhodococcus mannitoliphagus and Thiorhodococcus minor, purple sulfur photosynthetic bacteria in the gammaproteobacterial family, Chromatiaceae.</title>
        <authorList>
            <person name="Aviles F.A."/>
            <person name="Meyer T.E."/>
            <person name="Kyndt J.A."/>
        </authorList>
    </citation>
    <scope>NUCLEOTIDE SEQUENCE [LARGE SCALE GENOMIC DNA]</scope>
    <source>
        <strain evidence="11 12">DSM 18266</strain>
    </source>
</reference>
<dbReference type="PROSITE" id="PS50005">
    <property type="entry name" value="TPR"/>
    <property type="match status" value="4"/>
</dbReference>
<dbReference type="SUPFAM" id="SSF48452">
    <property type="entry name" value="TPR-like"/>
    <property type="match status" value="2"/>
</dbReference>
<dbReference type="EMBL" id="JAAIJR010000065">
    <property type="protein sequence ID" value="NEX21714.1"/>
    <property type="molecule type" value="Genomic_DNA"/>
</dbReference>
<comment type="caution">
    <text evidence="11">The sequence shown here is derived from an EMBL/GenBank/DDBJ whole genome shotgun (WGS) entry which is preliminary data.</text>
</comment>
<comment type="similarity">
    <text evidence="2">Belongs to the glycosyltransferase 41 family. O-GlcNAc transferase subfamily.</text>
</comment>
<reference evidence="12" key="1">
    <citation type="journal article" date="2020" name="Microbiol. Resour. Announc.">
        <title>Draft Genome Sequences of Thiorhodococcus mannitoliphagus and Thiorhodococcus minor, Purple Sulfur Photosynthetic Bacteria in the Gammaproteobacterial Family Chromatiaceae.</title>
        <authorList>
            <person name="Aviles F.A."/>
            <person name="Meyer T.E."/>
            <person name="Kyndt J.A."/>
        </authorList>
    </citation>
    <scope>NUCLEOTIDE SEQUENCE [LARGE SCALE GENOMIC DNA]</scope>
    <source>
        <strain evidence="12">DSM 18266</strain>
    </source>
</reference>
<keyword evidence="6" id="KW-0677">Repeat</keyword>
<feature type="repeat" description="TPR" evidence="8">
    <location>
        <begin position="255"/>
        <end position="288"/>
    </location>
</feature>
<feature type="repeat" description="TPR" evidence="8">
    <location>
        <begin position="289"/>
        <end position="322"/>
    </location>
</feature>
<keyword evidence="4" id="KW-0328">Glycosyltransferase</keyword>
<dbReference type="InterPro" id="IPR029489">
    <property type="entry name" value="OGT/SEC/SPY_C"/>
</dbReference>
<feature type="domain" description="O-GlcNAc transferase C-terminal" evidence="10">
    <location>
        <begin position="625"/>
        <end position="778"/>
    </location>
</feature>
<dbReference type="Proteomes" id="UP000471640">
    <property type="component" value="Unassembled WGS sequence"/>
</dbReference>
<proteinExistence type="inferred from homology"/>
<sequence length="811" mass="89346">MTDCRALLEQATAHHESGRLTVAEHLYRAALALDGNLAETHHRLGALLLELGQSDEGLDHLRRAVERSSSTAGYWEGWALGLLIARSAQQALMVIDQALALGIDTPSAHSLRAQILGAISDQEFLASAEIGDTVLGSVTGSQVSADNLGSESKKALPAHQSAKPRARSRADRKRGGRASSNPVVKVSAANRNDFVSLLLQGRLEPAESFAQRLIERYPSDSFGWQAAASVEMQRLNYKAALPLMHKAVELSPEHSECLTSLGNILRELGQQSEAIAYFRLAIKSDPDCEGAYNGLGMVFQDLRRIDEAISCYLRALQIDPNQPKAHSNLGSAYRSKGLLDLAVASCNRALSIDPQLMIANNVKAASLQDLGRFDEALACYDLGLINASDKNAAVVYSNRLFLLSYHPDKSPQEIYEAHLEFDRVIGAPLRGHWRPHTNVRDPERRLRVGYVSPDFRKHVVSYYLEALMASHDKRQVEVTAYADLAREDEVTARFRTYADHWVPTNGVSDLDLAERIRADGIDILVDLSGHTALNRLRTFACRPAPVAVSWLGYANTTGLRAIDYVAVDAFQSVDASDALYIEQLWRVPNPAGVYRPSEGMGGVGSLPAEVHGFVTFGTLTRGIRMNDRVIRVWSTILQRLEGARLVIDSSSFVAEKACLELAERFAVHGICPERLSIGCHTPPWDILRSLDITLDPFPHNSSTTLFESLYLGVPVITLLGHLIFSSRMGGGILAGVGHPEWIATTEEEYIEKAVALASDLEALARIRANLRAEFEASPWRDEPGFARKMEQAYRGMWRRWCEHGQGPADLR</sequence>
<evidence type="ECO:0000256" key="4">
    <source>
        <dbReference type="ARBA" id="ARBA00022676"/>
    </source>
</evidence>
<comment type="pathway">
    <text evidence="1">Protein modification; protein glycosylation.</text>
</comment>
<dbReference type="InterPro" id="IPR051939">
    <property type="entry name" value="Glycosyltr_41/O-GlcNAc_trsf"/>
</dbReference>
<feature type="repeat" description="TPR" evidence="8">
    <location>
        <begin position="38"/>
        <end position="71"/>
    </location>
</feature>
<keyword evidence="12" id="KW-1185">Reference proteome</keyword>
<dbReference type="SMART" id="SM00028">
    <property type="entry name" value="TPR"/>
    <property type="match status" value="7"/>
</dbReference>
<accession>A0A6P1E149</accession>
<feature type="domain" description="O-GlcNAc transferase C-terminal" evidence="10">
    <location>
        <begin position="438"/>
        <end position="585"/>
    </location>
</feature>
<evidence type="ECO:0000256" key="9">
    <source>
        <dbReference type="SAM" id="MobiDB-lite"/>
    </source>
</evidence>
<dbReference type="Gene3D" id="3.40.50.11380">
    <property type="match status" value="1"/>
</dbReference>
<evidence type="ECO:0000256" key="6">
    <source>
        <dbReference type="ARBA" id="ARBA00022737"/>
    </source>
</evidence>
<dbReference type="EC" id="2.4.1.255" evidence="3"/>
<dbReference type="PANTHER" id="PTHR44835">
    <property type="entry name" value="UDP-N-ACETYLGLUCOSAMINE--PEPTIDE N-ACETYLGLUCOSAMINYLTRANSFERASE SPINDLY-RELATED"/>
    <property type="match status" value="1"/>
</dbReference>
<dbReference type="AlphaFoldDB" id="A0A6P1E149"/>
<evidence type="ECO:0000313" key="11">
    <source>
        <dbReference type="EMBL" id="NEX21714.1"/>
    </source>
</evidence>
<keyword evidence="7 8" id="KW-0802">TPR repeat</keyword>
<evidence type="ECO:0000256" key="7">
    <source>
        <dbReference type="ARBA" id="ARBA00022803"/>
    </source>
</evidence>
<dbReference type="PANTHER" id="PTHR44835:SF1">
    <property type="entry name" value="PROTEIN O-GLCNAC TRANSFERASE"/>
    <property type="match status" value="1"/>
</dbReference>
<evidence type="ECO:0000256" key="3">
    <source>
        <dbReference type="ARBA" id="ARBA00011970"/>
    </source>
</evidence>